<proteinExistence type="predicted"/>
<evidence type="ECO:0000256" key="1">
    <source>
        <dbReference type="SAM" id="MobiDB-lite"/>
    </source>
</evidence>
<organism evidence="2 3">
    <name type="scientific">Haloactinospora alba</name>
    <dbReference type="NCBI Taxonomy" id="405555"/>
    <lineage>
        <taxon>Bacteria</taxon>
        <taxon>Bacillati</taxon>
        <taxon>Actinomycetota</taxon>
        <taxon>Actinomycetes</taxon>
        <taxon>Streptosporangiales</taxon>
        <taxon>Nocardiopsidaceae</taxon>
        <taxon>Haloactinospora</taxon>
    </lineage>
</organism>
<dbReference type="PANTHER" id="PTHR36221">
    <property type="entry name" value="DUF742 DOMAIN-CONTAINING PROTEIN"/>
    <property type="match status" value="1"/>
</dbReference>
<evidence type="ECO:0000313" key="3">
    <source>
        <dbReference type="Proteomes" id="UP000317422"/>
    </source>
</evidence>
<feature type="region of interest" description="Disordered" evidence="1">
    <location>
        <begin position="1"/>
        <end position="76"/>
    </location>
</feature>
<dbReference type="InterPro" id="IPR007995">
    <property type="entry name" value="DUF742"/>
</dbReference>
<sequence length="168" mass="17891">MAPHSREDGSASWFGQQPGGASRAPAERPDGGDVPRPKQQPDDQQPTPAGDPPSNAPSSLVRPYAVTRGRTKPKSQLPLEALISATAAARDELGTLTPECQAIRDLCGEWRSVAEISALLRIPLGVARVLVADMSEQGLVQIRSSLGSDESRPNVNLLERVLSGLRKL</sequence>
<keyword evidence="3" id="KW-1185">Reference proteome</keyword>
<dbReference type="AlphaFoldDB" id="A0A543NHC4"/>
<comment type="caution">
    <text evidence="2">The sequence shown here is derived from an EMBL/GenBank/DDBJ whole genome shotgun (WGS) entry which is preliminary data.</text>
</comment>
<feature type="compositionally biased region" description="Basic and acidic residues" evidence="1">
    <location>
        <begin position="25"/>
        <end position="41"/>
    </location>
</feature>
<dbReference type="PANTHER" id="PTHR36221:SF1">
    <property type="entry name" value="DUF742 DOMAIN-CONTAINING PROTEIN"/>
    <property type="match status" value="1"/>
</dbReference>
<name>A0A543NHC4_9ACTN</name>
<gene>
    <name evidence="2" type="ORF">FHX37_1127</name>
</gene>
<dbReference type="Proteomes" id="UP000317422">
    <property type="component" value="Unassembled WGS sequence"/>
</dbReference>
<reference evidence="2 3" key="1">
    <citation type="submission" date="2019-06" db="EMBL/GenBank/DDBJ databases">
        <title>Sequencing the genomes of 1000 actinobacteria strains.</title>
        <authorList>
            <person name="Klenk H.-P."/>
        </authorList>
    </citation>
    <scope>NUCLEOTIDE SEQUENCE [LARGE SCALE GENOMIC DNA]</scope>
    <source>
        <strain evidence="2 3">DSM 45015</strain>
    </source>
</reference>
<dbReference type="EMBL" id="VFQC01000001">
    <property type="protein sequence ID" value="TQN31231.1"/>
    <property type="molecule type" value="Genomic_DNA"/>
</dbReference>
<dbReference type="Pfam" id="PF05331">
    <property type="entry name" value="DUF742"/>
    <property type="match status" value="1"/>
</dbReference>
<evidence type="ECO:0000313" key="2">
    <source>
        <dbReference type="EMBL" id="TQN31231.1"/>
    </source>
</evidence>
<protein>
    <submittedName>
        <fullName evidence="2">Uncharacterized protein DUF742</fullName>
    </submittedName>
</protein>
<accession>A0A543NHC4</accession>